<dbReference type="GO" id="GO:0000160">
    <property type="term" value="P:phosphorelay signal transduction system"/>
    <property type="evidence" value="ECO:0007669"/>
    <property type="project" value="InterPro"/>
</dbReference>
<dbReference type="SUPFAM" id="SSF52172">
    <property type="entry name" value="CheY-like"/>
    <property type="match status" value="1"/>
</dbReference>
<evidence type="ECO:0000256" key="2">
    <source>
        <dbReference type="PROSITE-ProRule" id="PRU00169"/>
    </source>
</evidence>
<evidence type="ECO:0000313" key="4">
    <source>
        <dbReference type="EMBL" id="RFU14972.1"/>
    </source>
</evidence>
<feature type="domain" description="Response regulatory" evidence="3">
    <location>
        <begin position="9"/>
        <end position="122"/>
    </location>
</feature>
<feature type="modified residue" description="4-aspartylphosphate" evidence="2">
    <location>
        <position position="58"/>
    </location>
</feature>
<dbReference type="InterPro" id="IPR050595">
    <property type="entry name" value="Bact_response_regulator"/>
</dbReference>
<dbReference type="InterPro" id="IPR011006">
    <property type="entry name" value="CheY-like_superfamily"/>
</dbReference>
<accession>A0A372IJ48</accession>
<evidence type="ECO:0000259" key="3">
    <source>
        <dbReference type="PROSITE" id="PS50110"/>
    </source>
</evidence>
<reference evidence="4 5" key="1">
    <citation type="submission" date="2018-08" db="EMBL/GenBank/DDBJ databases">
        <title>Acidipila sp. 4G-K13, an acidobacterium isolated from forest soil.</title>
        <authorList>
            <person name="Gao Z.-H."/>
            <person name="Qiu L.-H."/>
        </authorList>
    </citation>
    <scope>NUCLEOTIDE SEQUENCE [LARGE SCALE GENOMIC DNA]</scope>
    <source>
        <strain evidence="4 5">4G-K13</strain>
    </source>
</reference>
<name>A0A372IJ48_9BACT</name>
<comment type="caution">
    <text evidence="4">The sequence shown here is derived from an EMBL/GenBank/DDBJ whole genome shotgun (WGS) entry which is preliminary data.</text>
</comment>
<dbReference type="PANTHER" id="PTHR44591:SF3">
    <property type="entry name" value="RESPONSE REGULATORY DOMAIN-CONTAINING PROTEIN"/>
    <property type="match status" value="1"/>
</dbReference>
<evidence type="ECO:0000313" key="5">
    <source>
        <dbReference type="Proteomes" id="UP000264702"/>
    </source>
</evidence>
<dbReference type="EMBL" id="QVQT01000008">
    <property type="protein sequence ID" value="RFU14972.1"/>
    <property type="molecule type" value="Genomic_DNA"/>
</dbReference>
<sequence>MCKECCVARILCVDDDTEIIRLKRLIFEQAGHSITACTNAADAMRILQTQDFDVIVTDWRLGQDSGRSIVQAARQLARSTVPVLVVSGYVDEAFQAAEPLADLYLEKPADPRELLQVLEALLQARPAAAPAE</sequence>
<dbReference type="PROSITE" id="PS50110">
    <property type="entry name" value="RESPONSE_REGULATORY"/>
    <property type="match status" value="1"/>
</dbReference>
<dbReference type="InterPro" id="IPR001789">
    <property type="entry name" value="Sig_transdc_resp-reg_receiver"/>
</dbReference>
<dbReference type="Gene3D" id="3.40.50.2300">
    <property type="match status" value="1"/>
</dbReference>
<organism evidence="4 5">
    <name type="scientific">Paracidobacterium acidisoli</name>
    <dbReference type="NCBI Taxonomy" id="2303751"/>
    <lineage>
        <taxon>Bacteria</taxon>
        <taxon>Pseudomonadati</taxon>
        <taxon>Acidobacteriota</taxon>
        <taxon>Terriglobia</taxon>
        <taxon>Terriglobales</taxon>
        <taxon>Acidobacteriaceae</taxon>
        <taxon>Paracidobacterium</taxon>
    </lineage>
</organism>
<dbReference type="PANTHER" id="PTHR44591">
    <property type="entry name" value="STRESS RESPONSE REGULATOR PROTEIN 1"/>
    <property type="match status" value="1"/>
</dbReference>
<dbReference type="Proteomes" id="UP000264702">
    <property type="component" value="Unassembled WGS sequence"/>
</dbReference>
<dbReference type="SMART" id="SM00448">
    <property type="entry name" value="REC"/>
    <property type="match status" value="1"/>
</dbReference>
<keyword evidence="1 2" id="KW-0597">Phosphoprotein</keyword>
<gene>
    <name evidence="4" type="ORF">D0Y96_19405</name>
</gene>
<protein>
    <submittedName>
        <fullName evidence="4">Response regulator</fullName>
    </submittedName>
</protein>
<dbReference type="AlphaFoldDB" id="A0A372IJ48"/>
<proteinExistence type="predicted"/>
<keyword evidence="5" id="KW-1185">Reference proteome</keyword>
<evidence type="ECO:0000256" key="1">
    <source>
        <dbReference type="ARBA" id="ARBA00022553"/>
    </source>
</evidence>
<dbReference type="Pfam" id="PF00072">
    <property type="entry name" value="Response_reg"/>
    <property type="match status" value="1"/>
</dbReference>